<keyword evidence="2" id="KW-1185">Reference proteome</keyword>
<organism evidence="1 2">
    <name type="scientific">Stephania yunnanensis</name>
    <dbReference type="NCBI Taxonomy" id="152371"/>
    <lineage>
        <taxon>Eukaryota</taxon>
        <taxon>Viridiplantae</taxon>
        <taxon>Streptophyta</taxon>
        <taxon>Embryophyta</taxon>
        <taxon>Tracheophyta</taxon>
        <taxon>Spermatophyta</taxon>
        <taxon>Magnoliopsida</taxon>
        <taxon>Ranunculales</taxon>
        <taxon>Menispermaceae</taxon>
        <taxon>Menispermoideae</taxon>
        <taxon>Cissampelideae</taxon>
        <taxon>Stephania</taxon>
    </lineage>
</organism>
<protein>
    <submittedName>
        <fullName evidence="1">Uncharacterized protein</fullName>
    </submittedName>
</protein>
<sequence length="53" mass="6208">MSHNDIHNNTLANRWYCYGFVHVNQTLSSLTLEEAEEESKITCMITNNTYRTL</sequence>
<evidence type="ECO:0000313" key="2">
    <source>
        <dbReference type="Proteomes" id="UP001420932"/>
    </source>
</evidence>
<comment type="caution">
    <text evidence="1">The sequence shown here is derived from an EMBL/GenBank/DDBJ whole genome shotgun (WGS) entry which is preliminary data.</text>
</comment>
<reference evidence="1 2" key="1">
    <citation type="submission" date="2024-01" db="EMBL/GenBank/DDBJ databases">
        <title>Genome assemblies of Stephania.</title>
        <authorList>
            <person name="Yang L."/>
        </authorList>
    </citation>
    <scope>NUCLEOTIDE SEQUENCE [LARGE SCALE GENOMIC DNA]</scope>
    <source>
        <strain evidence="1">YNDBR</strain>
        <tissue evidence="1">Leaf</tissue>
    </source>
</reference>
<gene>
    <name evidence="1" type="ORF">Syun_026763</name>
</gene>
<dbReference type="AlphaFoldDB" id="A0AAP0EHN8"/>
<evidence type="ECO:0000313" key="1">
    <source>
        <dbReference type="EMBL" id="KAK9091852.1"/>
    </source>
</evidence>
<dbReference type="EMBL" id="JBBNAF010000012">
    <property type="protein sequence ID" value="KAK9091852.1"/>
    <property type="molecule type" value="Genomic_DNA"/>
</dbReference>
<accession>A0AAP0EHN8</accession>
<name>A0AAP0EHN8_9MAGN</name>
<dbReference type="Proteomes" id="UP001420932">
    <property type="component" value="Unassembled WGS sequence"/>
</dbReference>
<proteinExistence type="predicted"/>